<dbReference type="Pfam" id="PF00366">
    <property type="entry name" value="Ribosomal_S17"/>
    <property type="match status" value="1"/>
</dbReference>
<keyword evidence="2 6" id="KW-0699">rRNA-binding</keyword>
<dbReference type="Proteomes" id="UP000706333">
    <property type="component" value="Unassembled WGS sequence"/>
</dbReference>
<keyword evidence="8" id="KW-1185">Reference proteome</keyword>
<dbReference type="Gene3D" id="2.40.50.140">
    <property type="entry name" value="Nucleic acid-binding proteins"/>
    <property type="match status" value="1"/>
</dbReference>
<dbReference type="GO" id="GO:0019843">
    <property type="term" value="F:rRNA binding"/>
    <property type="evidence" value="ECO:0007669"/>
    <property type="project" value="UniProtKB-UniRule"/>
</dbReference>
<evidence type="ECO:0000313" key="8">
    <source>
        <dbReference type="Proteomes" id="UP000706333"/>
    </source>
</evidence>
<dbReference type="InterPro" id="IPR019984">
    <property type="entry name" value="Ribosomal_uS17_bact/chlr"/>
</dbReference>
<comment type="subunit">
    <text evidence="6">Part of the 30S ribosomal subunit.</text>
</comment>
<evidence type="ECO:0000256" key="6">
    <source>
        <dbReference type="HAMAP-Rule" id="MF_01345"/>
    </source>
</evidence>
<keyword evidence="5 6" id="KW-0687">Ribonucleoprotein</keyword>
<dbReference type="AlphaFoldDB" id="A0A934TLA7"/>
<dbReference type="CDD" id="cd00364">
    <property type="entry name" value="Ribosomal_uS17"/>
    <property type="match status" value="1"/>
</dbReference>
<proteinExistence type="inferred from homology"/>
<reference evidence="7" key="2">
    <citation type="journal article" date="2020" name="Microorganisms">
        <title>Osmotic Adaptation and Compatible Solute Biosynthesis of Phototrophic Bacteria as Revealed from Genome Analyses.</title>
        <authorList>
            <person name="Imhoff J.F."/>
            <person name="Rahn T."/>
            <person name="Kunzel S."/>
            <person name="Keller A."/>
            <person name="Neulinger S.C."/>
        </authorList>
    </citation>
    <scope>NUCLEOTIDE SEQUENCE</scope>
    <source>
        <strain evidence="7">LMG 28126</strain>
    </source>
</reference>
<evidence type="ECO:0000256" key="2">
    <source>
        <dbReference type="ARBA" id="ARBA00022730"/>
    </source>
</evidence>
<dbReference type="SUPFAM" id="SSF50249">
    <property type="entry name" value="Nucleic acid-binding proteins"/>
    <property type="match status" value="1"/>
</dbReference>
<accession>A0A934TLA7</accession>
<evidence type="ECO:0000256" key="4">
    <source>
        <dbReference type="ARBA" id="ARBA00022980"/>
    </source>
</evidence>
<dbReference type="GO" id="GO:0022627">
    <property type="term" value="C:cytosolic small ribosomal subunit"/>
    <property type="evidence" value="ECO:0007669"/>
    <property type="project" value="UniProtKB-UniRule"/>
</dbReference>
<comment type="function">
    <text evidence="6">One of the primary rRNA binding proteins, it binds specifically to the 5'-end of 16S ribosomal RNA.</text>
</comment>
<dbReference type="HAMAP" id="MF_01345_B">
    <property type="entry name" value="Ribosomal_uS17_B"/>
    <property type="match status" value="1"/>
</dbReference>
<dbReference type="NCBIfam" id="NF004123">
    <property type="entry name" value="PRK05610.1"/>
    <property type="match status" value="1"/>
</dbReference>
<evidence type="ECO:0000256" key="1">
    <source>
        <dbReference type="ARBA" id="ARBA00010254"/>
    </source>
</evidence>
<comment type="similarity">
    <text evidence="1 6">Belongs to the universal ribosomal protein uS17 family.</text>
</comment>
<dbReference type="RefSeq" id="WP_201156892.1">
    <property type="nucleotide sequence ID" value="NZ_NHSD01000206.1"/>
</dbReference>
<dbReference type="PANTHER" id="PTHR10744">
    <property type="entry name" value="40S RIBOSOMAL PROTEIN S11 FAMILY MEMBER"/>
    <property type="match status" value="1"/>
</dbReference>
<dbReference type="InterPro" id="IPR012340">
    <property type="entry name" value="NA-bd_OB-fold"/>
</dbReference>
<keyword evidence="3 6" id="KW-0694">RNA-binding</keyword>
<dbReference type="GO" id="GO:0006412">
    <property type="term" value="P:translation"/>
    <property type="evidence" value="ECO:0007669"/>
    <property type="project" value="UniProtKB-UniRule"/>
</dbReference>
<evidence type="ECO:0000256" key="5">
    <source>
        <dbReference type="ARBA" id="ARBA00023274"/>
    </source>
</evidence>
<organism evidence="7 8">
    <name type="scientific">Rhodobaculum claviforme</name>
    <dbReference type="NCBI Taxonomy" id="1549854"/>
    <lineage>
        <taxon>Bacteria</taxon>
        <taxon>Pseudomonadati</taxon>
        <taxon>Pseudomonadota</taxon>
        <taxon>Alphaproteobacteria</taxon>
        <taxon>Rhodobacterales</taxon>
        <taxon>Paracoccaceae</taxon>
        <taxon>Rhodobaculum</taxon>
    </lineage>
</organism>
<gene>
    <name evidence="6" type="primary">rpsQ</name>
    <name evidence="7" type="ORF">CCR87_07180</name>
</gene>
<sequence>MPKRILQGKVTSDKNDQTVTVLVERRFIHPLLKKTVRKSKKYRAHDPLNQFKTGDRVRIQECAPVSKTKRWEVVVQ</sequence>
<reference evidence="7" key="1">
    <citation type="submission" date="2017-05" db="EMBL/GenBank/DDBJ databases">
        <authorList>
            <person name="Imhoff J.F."/>
            <person name="Rahn T."/>
            <person name="Kuenzel S."/>
            <person name="Neulinger S.C."/>
        </authorList>
    </citation>
    <scope>NUCLEOTIDE SEQUENCE</scope>
    <source>
        <strain evidence="7">LMG 28126</strain>
    </source>
</reference>
<comment type="caution">
    <text evidence="7">The sequence shown here is derived from an EMBL/GenBank/DDBJ whole genome shotgun (WGS) entry which is preliminary data.</text>
</comment>
<dbReference type="PRINTS" id="PR00973">
    <property type="entry name" value="RIBOSOMALS17"/>
</dbReference>
<dbReference type="GO" id="GO:0003735">
    <property type="term" value="F:structural constituent of ribosome"/>
    <property type="evidence" value="ECO:0007669"/>
    <property type="project" value="UniProtKB-UniRule"/>
</dbReference>
<protein>
    <recommendedName>
        <fullName evidence="6">Small ribosomal subunit protein uS17</fullName>
    </recommendedName>
</protein>
<evidence type="ECO:0000256" key="3">
    <source>
        <dbReference type="ARBA" id="ARBA00022884"/>
    </source>
</evidence>
<dbReference type="InterPro" id="IPR000266">
    <property type="entry name" value="Ribosomal_uS17"/>
</dbReference>
<dbReference type="EMBL" id="NHSD01000206">
    <property type="protein sequence ID" value="MBK5927123.1"/>
    <property type="molecule type" value="Genomic_DNA"/>
</dbReference>
<dbReference type="NCBIfam" id="TIGR03635">
    <property type="entry name" value="uS17_bact"/>
    <property type="match status" value="1"/>
</dbReference>
<keyword evidence="4 6" id="KW-0689">Ribosomal protein</keyword>
<dbReference type="PANTHER" id="PTHR10744:SF1">
    <property type="entry name" value="SMALL RIBOSOMAL SUBUNIT PROTEIN US17M"/>
    <property type="match status" value="1"/>
</dbReference>
<evidence type="ECO:0000313" key="7">
    <source>
        <dbReference type="EMBL" id="MBK5927123.1"/>
    </source>
</evidence>
<name>A0A934TLA7_9RHOB</name>